<gene>
    <name evidence="2" type="ORF">K491DRAFT_679610</name>
</gene>
<dbReference type="Proteomes" id="UP000799324">
    <property type="component" value="Unassembled WGS sequence"/>
</dbReference>
<evidence type="ECO:0000256" key="1">
    <source>
        <dbReference type="SAM" id="MobiDB-lite"/>
    </source>
</evidence>
<name>A0A6A6T3V0_9PLEO</name>
<dbReference type="AlphaFoldDB" id="A0A6A6T3V0"/>
<feature type="region of interest" description="Disordered" evidence="1">
    <location>
        <begin position="1"/>
        <end position="70"/>
    </location>
</feature>
<protein>
    <submittedName>
        <fullName evidence="2">Uncharacterized protein</fullName>
    </submittedName>
</protein>
<keyword evidence="3" id="KW-1185">Reference proteome</keyword>
<dbReference type="OrthoDB" id="3781946at2759"/>
<organism evidence="2 3">
    <name type="scientific">Lophiostoma macrostomum CBS 122681</name>
    <dbReference type="NCBI Taxonomy" id="1314788"/>
    <lineage>
        <taxon>Eukaryota</taxon>
        <taxon>Fungi</taxon>
        <taxon>Dikarya</taxon>
        <taxon>Ascomycota</taxon>
        <taxon>Pezizomycotina</taxon>
        <taxon>Dothideomycetes</taxon>
        <taxon>Pleosporomycetidae</taxon>
        <taxon>Pleosporales</taxon>
        <taxon>Lophiostomataceae</taxon>
        <taxon>Lophiostoma</taxon>
    </lineage>
</organism>
<accession>A0A6A6T3V0</accession>
<feature type="compositionally biased region" description="Low complexity" evidence="1">
    <location>
        <begin position="31"/>
        <end position="70"/>
    </location>
</feature>
<evidence type="ECO:0000313" key="3">
    <source>
        <dbReference type="Proteomes" id="UP000799324"/>
    </source>
</evidence>
<evidence type="ECO:0000313" key="2">
    <source>
        <dbReference type="EMBL" id="KAF2654576.1"/>
    </source>
</evidence>
<sequence>MAKQKILTYKLKRHRRGKAAPCSQEISSRLSQPAKSSRPSRPSQPSKTSHPAQPPKTSRLSRPPPSSSIQVQVPRLQEMAFPPIWSFGVSAAPEPDEFDSHPMVQNIRSSVTLYRKQSATHFALRIAIFAVEGQQYAMCAPSKSLRMKIGFTDNCTDLTYECRPVFKNGKVTKFVQVYHKKYWVNLEHILPKIFPVESAFPDTESLRGWWACNGKCFNWEGLPNELRLHILQSCVQGSEGHSDYRHALMRYYQDHRRKPGPYEVVDILGDWMYLLAASTNTRQLALKLCLEGNDRYCGGLTVLALNLPEFTDTFNRLSRHYQMVQKNGVPKRNDSKSFISARRYLDFPKQYPHLDRFATLRHGIRKIYFRLNFLDALHFWKVTDGGFKNHVNSGRRYITCDVFEKLPCLNGVKVFMPEEKWKDVAGQDGPRLWDKLDPCPRKLHRIIAKRMAEALAPYKDVQPRRFMDKREKQNFEELHDFKYQSQRFTQRDFDELYADCGGGIQLTQADLFKGCSKMSSCETLVNPVPEGRVRPRNLNSSFWPPICVCAVPCNTVWWRDFPYD</sequence>
<proteinExistence type="predicted"/>
<dbReference type="EMBL" id="MU004362">
    <property type="protein sequence ID" value="KAF2654576.1"/>
    <property type="molecule type" value="Genomic_DNA"/>
</dbReference>
<reference evidence="2" key="1">
    <citation type="journal article" date="2020" name="Stud. Mycol.">
        <title>101 Dothideomycetes genomes: a test case for predicting lifestyles and emergence of pathogens.</title>
        <authorList>
            <person name="Haridas S."/>
            <person name="Albert R."/>
            <person name="Binder M."/>
            <person name="Bloem J."/>
            <person name="Labutti K."/>
            <person name="Salamov A."/>
            <person name="Andreopoulos B."/>
            <person name="Baker S."/>
            <person name="Barry K."/>
            <person name="Bills G."/>
            <person name="Bluhm B."/>
            <person name="Cannon C."/>
            <person name="Castanera R."/>
            <person name="Culley D."/>
            <person name="Daum C."/>
            <person name="Ezra D."/>
            <person name="Gonzalez J."/>
            <person name="Henrissat B."/>
            <person name="Kuo A."/>
            <person name="Liang C."/>
            <person name="Lipzen A."/>
            <person name="Lutzoni F."/>
            <person name="Magnuson J."/>
            <person name="Mondo S."/>
            <person name="Nolan M."/>
            <person name="Ohm R."/>
            <person name="Pangilinan J."/>
            <person name="Park H.-J."/>
            <person name="Ramirez L."/>
            <person name="Alfaro M."/>
            <person name="Sun H."/>
            <person name="Tritt A."/>
            <person name="Yoshinaga Y."/>
            <person name="Zwiers L.-H."/>
            <person name="Turgeon B."/>
            <person name="Goodwin S."/>
            <person name="Spatafora J."/>
            <person name="Crous P."/>
            <person name="Grigoriev I."/>
        </authorList>
    </citation>
    <scope>NUCLEOTIDE SEQUENCE</scope>
    <source>
        <strain evidence="2">CBS 122681</strain>
    </source>
</reference>